<dbReference type="GO" id="GO:0005789">
    <property type="term" value="C:endoplasmic reticulum membrane"/>
    <property type="evidence" value="ECO:0007669"/>
    <property type="project" value="UniProtKB-SubCell"/>
</dbReference>
<evidence type="ECO:0000256" key="12">
    <source>
        <dbReference type="ARBA" id="ARBA00023136"/>
    </source>
</evidence>
<keyword evidence="5 13" id="KW-0349">Heme</keyword>
<dbReference type="CDD" id="cd20628">
    <property type="entry name" value="CYP4"/>
    <property type="match status" value="1"/>
</dbReference>
<evidence type="ECO:0000256" key="1">
    <source>
        <dbReference type="ARBA" id="ARBA00001971"/>
    </source>
</evidence>
<keyword evidence="8" id="KW-0492">Microsome</keyword>
<evidence type="ECO:0000256" key="6">
    <source>
        <dbReference type="ARBA" id="ARBA00022723"/>
    </source>
</evidence>
<keyword evidence="6 13" id="KW-0479">Metal-binding</keyword>
<name>A0A1B6L328_9HEMI</name>
<evidence type="ECO:0000256" key="8">
    <source>
        <dbReference type="ARBA" id="ARBA00022848"/>
    </source>
</evidence>
<evidence type="ECO:0000256" key="9">
    <source>
        <dbReference type="ARBA" id="ARBA00023002"/>
    </source>
</evidence>
<evidence type="ECO:0000256" key="10">
    <source>
        <dbReference type="ARBA" id="ARBA00023004"/>
    </source>
</evidence>
<comment type="similarity">
    <text evidence="4 14">Belongs to the cytochrome P450 family.</text>
</comment>
<keyword evidence="9 14" id="KW-0560">Oxidoreductase</keyword>
<feature type="binding site" description="axial binding residue" evidence="13">
    <location>
        <position position="492"/>
    </location>
    <ligand>
        <name>heme</name>
        <dbReference type="ChEBI" id="CHEBI:30413"/>
    </ligand>
    <ligandPart>
        <name>Fe</name>
        <dbReference type="ChEBI" id="CHEBI:18248"/>
    </ligandPart>
</feature>
<comment type="cofactor">
    <cofactor evidence="1 13">
        <name>heme</name>
        <dbReference type="ChEBI" id="CHEBI:30413"/>
    </cofactor>
</comment>
<evidence type="ECO:0008006" key="16">
    <source>
        <dbReference type="Google" id="ProtNLM"/>
    </source>
</evidence>
<evidence type="ECO:0000256" key="4">
    <source>
        <dbReference type="ARBA" id="ARBA00010617"/>
    </source>
</evidence>
<evidence type="ECO:0000256" key="14">
    <source>
        <dbReference type="RuleBase" id="RU000461"/>
    </source>
</evidence>
<keyword evidence="11 14" id="KW-0503">Monooxygenase</keyword>
<dbReference type="InterPro" id="IPR002401">
    <property type="entry name" value="Cyt_P450_E_grp-I"/>
</dbReference>
<proteinExistence type="inferred from homology"/>
<dbReference type="SUPFAM" id="SSF48264">
    <property type="entry name" value="Cytochrome P450"/>
    <property type="match status" value="1"/>
</dbReference>
<evidence type="ECO:0000256" key="7">
    <source>
        <dbReference type="ARBA" id="ARBA00022824"/>
    </source>
</evidence>
<organism evidence="15">
    <name type="scientific">Graphocephala atropunctata</name>
    <dbReference type="NCBI Taxonomy" id="36148"/>
    <lineage>
        <taxon>Eukaryota</taxon>
        <taxon>Metazoa</taxon>
        <taxon>Ecdysozoa</taxon>
        <taxon>Arthropoda</taxon>
        <taxon>Hexapoda</taxon>
        <taxon>Insecta</taxon>
        <taxon>Pterygota</taxon>
        <taxon>Neoptera</taxon>
        <taxon>Paraneoptera</taxon>
        <taxon>Hemiptera</taxon>
        <taxon>Auchenorrhyncha</taxon>
        <taxon>Membracoidea</taxon>
        <taxon>Cicadellidae</taxon>
        <taxon>Cicadellinae</taxon>
        <taxon>Cicadellini</taxon>
        <taxon>Graphocephala</taxon>
    </lineage>
</organism>
<dbReference type="Pfam" id="PF00067">
    <property type="entry name" value="p450"/>
    <property type="match status" value="1"/>
</dbReference>
<accession>A0A1B6L328</accession>
<dbReference type="GO" id="GO:0016705">
    <property type="term" value="F:oxidoreductase activity, acting on paired donors, with incorporation or reduction of molecular oxygen"/>
    <property type="evidence" value="ECO:0007669"/>
    <property type="project" value="InterPro"/>
</dbReference>
<evidence type="ECO:0000313" key="15">
    <source>
        <dbReference type="EMBL" id="JAT18051.1"/>
    </source>
</evidence>
<comment type="subcellular location">
    <subcellularLocation>
        <location evidence="3">Endoplasmic reticulum membrane</location>
        <topology evidence="3">Peripheral membrane protein</topology>
    </subcellularLocation>
    <subcellularLocation>
        <location evidence="2">Microsome membrane</location>
        <topology evidence="2">Peripheral membrane protein</topology>
    </subcellularLocation>
</comment>
<dbReference type="PROSITE" id="PS00086">
    <property type="entry name" value="CYTOCHROME_P450"/>
    <property type="match status" value="1"/>
</dbReference>
<dbReference type="Gene3D" id="1.10.630.10">
    <property type="entry name" value="Cytochrome P450"/>
    <property type="match status" value="1"/>
</dbReference>
<keyword evidence="7" id="KW-0256">Endoplasmic reticulum</keyword>
<dbReference type="PANTHER" id="PTHR24291:SF189">
    <property type="entry name" value="CYTOCHROME P450 4C3-RELATED"/>
    <property type="match status" value="1"/>
</dbReference>
<evidence type="ECO:0000256" key="2">
    <source>
        <dbReference type="ARBA" id="ARBA00004174"/>
    </source>
</evidence>
<evidence type="ECO:0000256" key="13">
    <source>
        <dbReference type="PIRSR" id="PIRSR602401-1"/>
    </source>
</evidence>
<dbReference type="InterPro" id="IPR001128">
    <property type="entry name" value="Cyt_P450"/>
</dbReference>
<dbReference type="InterPro" id="IPR017972">
    <property type="entry name" value="Cyt_P450_CS"/>
</dbReference>
<dbReference type="InterPro" id="IPR050196">
    <property type="entry name" value="Cytochrome_P450_Monoox"/>
</dbReference>
<evidence type="ECO:0000256" key="3">
    <source>
        <dbReference type="ARBA" id="ARBA00004406"/>
    </source>
</evidence>
<dbReference type="PANTHER" id="PTHR24291">
    <property type="entry name" value="CYTOCHROME P450 FAMILY 4"/>
    <property type="match status" value="1"/>
</dbReference>
<sequence length="546" mass="62087">MAVAAMLWLALAASALLYLVLRRLRFTRAFHFPGPRAWPLLGNCHLLTGTQSDFFRLCHRLGVENPGGVFQLWVGMRPFVFLYRSDIIKPLVTSSVHLEKNLEYSLTRRWLGNGLITSKDEAWQKQRKMLTSCFHFNILKEYSLPVWRHTHVLLEKLRKSRNAPMDIVPLAKLLALDIICDTAMGINIGTQANSDSEYPTAISRMTDILSHRFITPWMKPELLFNMTSNGREYNKLLKKVQYFVDQIIKKRKYDLLKSAVLTSTTNPTGRSGPDRVSEVTSSDNGTIFVETETSEALPQDSCKDCKQPVCKPGEKHSPRRRLALLDYLLRMSQDDPTFTDEEITDQVHTFMFAGHDTISCAVSFVLFALGHQPEWQDAIVEELDEFCPDLLDSEPESRLFLKGLPVLDRCMKEAMRLYPPSPMVGRTINTPLETPGGTLPAGTTAILYTFLLHRDHNVFTDPSRFNPDRFLPEYAPLDPFAFMPFSAGPRNCIGKSLAILELKLVLAMILRTFKVKSLQTPEELDLSFEIVLTNKKGVLLQFTPRC</sequence>
<protein>
    <recommendedName>
        <fullName evidence="16">Cytochrome P450</fullName>
    </recommendedName>
</protein>
<dbReference type="InterPro" id="IPR036396">
    <property type="entry name" value="Cyt_P450_sf"/>
</dbReference>
<keyword evidence="12" id="KW-0472">Membrane</keyword>
<dbReference type="PRINTS" id="PR00385">
    <property type="entry name" value="P450"/>
</dbReference>
<dbReference type="AlphaFoldDB" id="A0A1B6L328"/>
<dbReference type="EMBL" id="GEBQ01021926">
    <property type="protein sequence ID" value="JAT18051.1"/>
    <property type="molecule type" value="Transcribed_RNA"/>
</dbReference>
<dbReference type="GO" id="GO:0020037">
    <property type="term" value="F:heme binding"/>
    <property type="evidence" value="ECO:0007669"/>
    <property type="project" value="InterPro"/>
</dbReference>
<dbReference type="PRINTS" id="PR00463">
    <property type="entry name" value="EP450I"/>
</dbReference>
<keyword evidence="10 13" id="KW-0408">Iron</keyword>
<evidence type="ECO:0000256" key="11">
    <source>
        <dbReference type="ARBA" id="ARBA00023033"/>
    </source>
</evidence>
<dbReference type="GO" id="GO:0005506">
    <property type="term" value="F:iron ion binding"/>
    <property type="evidence" value="ECO:0007669"/>
    <property type="project" value="InterPro"/>
</dbReference>
<evidence type="ECO:0000256" key="5">
    <source>
        <dbReference type="ARBA" id="ARBA00022617"/>
    </source>
</evidence>
<reference evidence="15" key="1">
    <citation type="submission" date="2015-11" db="EMBL/GenBank/DDBJ databases">
        <title>De novo transcriptome assembly of four potential Pierce s Disease insect vectors from Arizona vineyards.</title>
        <authorList>
            <person name="Tassone E.E."/>
        </authorList>
    </citation>
    <scope>NUCLEOTIDE SEQUENCE</scope>
</reference>
<dbReference type="GO" id="GO:0004497">
    <property type="term" value="F:monooxygenase activity"/>
    <property type="evidence" value="ECO:0007669"/>
    <property type="project" value="UniProtKB-KW"/>
</dbReference>
<gene>
    <name evidence="15" type="ORF">g.51523</name>
</gene>